<reference evidence="2" key="3">
    <citation type="submission" date="2015-06" db="UniProtKB">
        <authorList>
            <consortium name="EnsemblMetazoa"/>
        </authorList>
    </citation>
    <scope>IDENTIFICATION</scope>
</reference>
<feature type="non-terminal residue" evidence="1">
    <location>
        <position position="1"/>
    </location>
</feature>
<dbReference type="AlphaFoldDB" id="R7VI21"/>
<dbReference type="Proteomes" id="UP000014760">
    <property type="component" value="Unassembled WGS sequence"/>
</dbReference>
<reference evidence="3" key="1">
    <citation type="submission" date="2012-12" db="EMBL/GenBank/DDBJ databases">
        <authorList>
            <person name="Hellsten U."/>
            <person name="Grimwood J."/>
            <person name="Chapman J.A."/>
            <person name="Shapiro H."/>
            <person name="Aerts A."/>
            <person name="Otillar R.P."/>
            <person name="Terry A.Y."/>
            <person name="Boore J.L."/>
            <person name="Simakov O."/>
            <person name="Marletaz F."/>
            <person name="Cho S.-J."/>
            <person name="Edsinger-Gonzales E."/>
            <person name="Havlak P."/>
            <person name="Kuo D.-H."/>
            <person name="Larsson T."/>
            <person name="Lv J."/>
            <person name="Arendt D."/>
            <person name="Savage R."/>
            <person name="Osoegawa K."/>
            <person name="de Jong P."/>
            <person name="Lindberg D.R."/>
            <person name="Seaver E.C."/>
            <person name="Weisblat D.A."/>
            <person name="Putnam N.H."/>
            <person name="Grigoriev I.V."/>
            <person name="Rokhsar D.S."/>
        </authorList>
    </citation>
    <scope>NUCLEOTIDE SEQUENCE</scope>
    <source>
        <strain evidence="3">I ESC-2004</strain>
    </source>
</reference>
<proteinExistence type="predicted"/>
<evidence type="ECO:0000313" key="1">
    <source>
        <dbReference type="EMBL" id="ELU18177.1"/>
    </source>
</evidence>
<keyword evidence="3" id="KW-1185">Reference proteome</keyword>
<dbReference type="EnsemblMetazoa" id="CapteT145489">
    <property type="protein sequence ID" value="CapteP145489"/>
    <property type="gene ID" value="CapteG145489"/>
</dbReference>
<gene>
    <name evidence="1" type="ORF">CAPTEDRAFT_145489</name>
</gene>
<name>R7VI21_CAPTE</name>
<sequence length="58" mass="6855">TKAYPNYYYNYFLGRLNRRFLVSRQTCSENQIIVCLTVNTDRYLSTGTVKIKHVCESL</sequence>
<reference evidence="1 3" key="2">
    <citation type="journal article" date="2013" name="Nature">
        <title>Insights into bilaterian evolution from three spiralian genomes.</title>
        <authorList>
            <person name="Simakov O."/>
            <person name="Marletaz F."/>
            <person name="Cho S.J."/>
            <person name="Edsinger-Gonzales E."/>
            <person name="Havlak P."/>
            <person name="Hellsten U."/>
            <person name="Kuo D.H."/>
            <person name="Larsson T."/>
            <person name="Lv J."/>
            <person name="Arendt D."/>
            <person name="Savage R."/>
            <person name="Osoegawa K."/>
            <person name="de Jong P."/>
            <person name="Grimwood J."/>
            <person name="Chapman J.A."/>
            <person name="Shapiro H."/>
            <person name="Aerts A."/>
            <person name="Otillar R.P."/>
            <person name="Terry A.Y."/>
            <person name="Boore J.L."/>
            <person name="Grigoriev I.V."/>
            <person name="Lindberg D.R."/>
            <person name="Seaver E.C."/>
            <person name="Weisblat D.A."/>
            <person name="Putnam N.H."/>
            <person name="Rokhsar D.S."/>
        </authorList>
    </citation>
    <scope>NUCLEOTIDE SEQUENCE</scope>
    <source>
        <strain evidence="1 3">I ESC-2004</strain>
    </source>
</reference>
<organism evidence="1">
    <name type="scientific">Capitella teleta</name>
    <name type="common">Polychaete worm</name>
    <dbReference type="NCBI Taxonomy" id="283909"/>
    <lineage>
        <taxon>Eukaryota</taxon>
        <taxon>Metazoa</taxon>
        <taxon>Spiralia</taxon>
        <taxon>Lophotrochozoa</taxon>
        <taxon>Annelida</taxon>
        <taxon>Polychaeta</taxon>
        <taxon>Sedentaria</taxon>
        <taxon>Scolecida</taxon>
        <taxon>Capitellidae</taxon>
        <taxon>Capitella</taxon>
    </lineage>
</organism>
<protein>
    <submittedName>
        <fullName evidence="1 2">Uncharacterized protein</fullName>
    </submittedName>
</protein>
<dbReference type="EMBL" id="KB292085">
    <property type="protein sequence ID" value="ELU18177.1"/>
    <property type="molecule type" value="Genomic_DNA"/>
</dbReference>
<dbReference type="HOGENOM" id="CLU_2984898_0_0_1"/>
<evidence type="ECO:0000313" key="2">
    <source>
        <dbReference type="EnsemblMetazoa" id="CapteP145489"/>
    </source>
</evidence>
<dbReference type="EMBL" id="AMQN01016454">
    <property type="status" value="NOT_ANNOTATED_CDS"/>
    <property type="molecule type" value="Genomic_DNA"/>
</dbReference>
<evidence type="ECO:0000313" key="3">
    <source>
        <dbReference type="Proteomes" id="UP000014760"/>
    </source>
</evidence>
<accession>R7VI21</accession>